<accession>A0A1G7HSV9</accession>
<dbReference type="EMBL" id="FNBU01000001">
    <property type="protein sequence ID" value="SDF03109.1"/>
    <property type="molecule type" value="Genomic_DNA"/>
</dbReference>
<name>A0A1G7HSV9_9FIRM</name>
<proteinExistence type="predicted"/>
<dbReference type="Proteomes" id="UP000243333">
    <property type="component" value="Unassembled WGS sequence"/>
</dbReference>
<protein>
    <submittedName>
        <fullName evidence="2">Uncharacterized membrane protein YkvI</fullName>
    </submittedName>
</protein>
<gene>
    <name evidence="2" type="ORF">SAMN05660235_00227</name>
</gene>
<sequence>MRHVLDTARVAFTYVGTVIGAGFASGQELVQFFVSYGTIGLTGLALCGVLFAWLGTYILQLGHRLRASGYHQVLSHTCGRPAGLILDNITAFFLFGGLTIMLAGAGAVCRDYFGLSYNTGLVVMAIIVAVTVMTGLKGISLINMIVTPLLVISTVIIGVNSLIYHGISPDLLAVPPLPGQQPAPNWLLASLLYASYNLILGSTVLAPLGAQVASRQARLAGGVLGGMVLTLLGLFIVIVTMLHYPRVLSYEVPMLYISEAQQGWNHYGYACMLIKAMYSTAIASLYGCTAKLQSASGLAFLPSLLILTAVALAVGQLGFAKLIGLLYPLFGYAALIFTVRLIWLSFRDSLWR</sequence>
<feature type="transmembrane region" description="Helical" evidence="1">
    <location>
        <begin position="114"/>
        <end position="133"/>
    </location>
</feature>
<dbReference type="RefSeq" id="WP_093687279.1">
    <property type="nucleotide sequence ID" value="NZ_FNBU01000001.1"/>
</dbReference>
<feature type="transmembrane region" description="Helical" evidence="1">
    <location>
        <begin position="187"/>
        <end position="210"/>
    </location>
</feature>
<keyword evidence="1" id="KW-1133">Transmembrane helix</keyword>
<feature type="transmembrane region" description="Helical" evidence="1">
    <location>
        <begin position="36"/>
        <end position="59"/>
    </location>
</feature>
<dbReference type="InterPro" id="IPR038728">
    <property type="entry name" value="YkvI-like"/>
</dbReference>
<evidence type="ECO:0000256" key="1">
    <source>
        <dbReference type="SAM" id="Phobius"/>
    </source>
</evidence>
<reference evidence="3" key="1">
    <citation type="submission" date="2016-10" db="EMBL/GenBank/DDBJ databases">
        <authorList>
            <person name="Varghese N."/>
            <person name="Submissions S."/>
        </authorList>
    </citation>
    <scope>NUCLEOTIDE SEQUENCE [LARGE SCALE GENOMIC DNA]</scope>
    <source>
        <strain evidence="3">DSM 23256</strain>
    </source>
</reference>
<organism evidence="2 3">
    <name type="scientific">Sporolituus thermophilus DSM 23256</name>
    <dbReference type="NCBI Taxonomy" id="1123285"/>
    <lineage>
        <taxon>Bacteria</taxon>
        <taxon>Bacillati</taxon>
        <taxon>Bacillota</taxon>
        <taxon>Negativicutes</taxon>
        <taxon>Selenomonadales</taxon>
        <taxon>Sporomusaceae</taxon>
        <taxon>Sporolituus</taxon>
    </lineage>
</organism>
<keyword evidence="1" id="KW-0812">Transmembrane</keyword>
<keyword evidence="1" id="KW-0472">Membrane</keyword>
<feature type="transmembrane region" description="Helical" evidence="1">
    <location>
        <begin position="89"/>
        <end position="108"/>
    </location>
</feature>
<dbReference type="OrthoDB" id="4424890at2"/>
<feature type="transmembrane region" description="Helical" evidence="1">
    <location>
        <begin position="264"/>
        <end position="286"/>
    </location>
</feature>
<feature type="transmembrane region" description="Helical" evidence="1">
    <location>
        <begin position="145"/>
        <end position="167"/>
    </location>
</feature>
<feature type="transmembrane region" description="Helical" evidence="1">
    <location>
        <begin position="325"/>
        <end position="346"/>
    </location>
</feature>
<dbReference type="STRING" id="1123285.SAMN05660235_00227"/>
<evidence type="ECO:0000313" key="2">
    <source>
        <dbReference type="EMBL" id="SDF03109.1"/>
    </source>
</evidence>
<dbReference type="PANTHER" id="PTHR37814">
    <property type="entry name" value="CONSERVED MEMBRANE PROTEIN"/>
    <property type="match status" value="1"/>
</dbReference>
<dbReference type="AlphaFoldDB" id="A0A1G7HSV9"/>
<evidence type="ECO:0000313" key="3">
    <source>
        <dbReference type="Proteomes" id="UP000243333"/>
    </source>
</evidence>
<feature type="transmembrane region" description="Helical" evidence="1">
    <location>
        <begin position="222"/>
        <end position="244"/>
    </location>
</feature>
<feature type="transmembrane region" description="Helical" evidence="1">
    <location>
        <begin position="298"/>
        <end position="319"/>
    </location>
</feature>
<keyword evidence="3" id="KW-1185">Reference proteome</keyword>
<dbReference type="PANTHER" id="PTHR37814:SF1">
    <property type="entry name" value="MEMBRANE PROTEIN"/>
    <property type="match status" value="1"/>
</dbReference>